<protein>
    <submittedName>
        <fullName evidence="1">Uncharacterized protein</fullName>
    </submittedName>
</protein>
<keyword evidence="2" id="KW-1185">Reference proteome</keyword>
<proteinExistence type="predicted"/>
<evidence type="ECO:0000313" key="2">
    <source>
        <dbReference type="Proteomes" id="UP001062846"/>
    </source>
</evidence>
<name>A0ACC0MDM3_RHOML</name>
<sequence length="63" mass="7364">MLSSEIFLSSVRWRWDCFFPLESDLEDSDAVEGEFFCLRRVCIDQRWWGPRCAGKGYGDGSHN</sequence>
<organism evidence="1 2">
    <name type="scientific">Rhododendron molle</name>
    <name type="common">Chinese azalea</name>
    <name type="synonym">Azalea mollis</name>
    <dbReference type="NCBI Taxonomy" id="49168"/>
    <lineage>
        <taxon>Eukaryota</taxon>
        <taxon>Viridiplantae</taxon>
        <taxon>Streptophyta</taxon>
        <taxon>Embryophyta</taxon>
        <taxon>Tracheophyta</taxon>
        <taxon>Spermatophyta</taxon>
        <taxon>Magnoliopsida</taxon>
        <taxon>eudicotyledons</taxon>
        <taxon>Gunneridae</taxon>
        <taxon>Pentapetalae</taxon>
        <taxon>asterids</taxon>
        <taxon>Ericales</taxon>
        <taxon>Ericaceae</taxon>
        <taxon>Ericoideae</taxon>
        <taxon>Rhodoreae</taxon>
        <taxon>Rhododendron</taxon>
    </lineage>
</organism>
<dbReference type="Proteomes" id="UP001062846">
    <property type="component" value="Chromosome 9"/>
</dbReference>
<dbReference type="EMBL" id="CM046396">
    <property type="protein sequence ID" value="KAI8538408.1"/>
    <property type="molecule type" value="Genomic_DNA"/>
</dbReference>
<reference evidence="1" key="1">
    <citation type="submission" date="2022-02" db="EMBL/GenBank/DDBJ databases">
        <title>Plant Genome Project.</title>
        <authorList>
            <person name="Zhang R.-G."/>
        </authorList>
    </citation>
    <scope>NUCLEOTIDE SEQUENCE</scope>
    <source>
        <strain evidence="1">AT1</strain>
    </source>
</reference>
<accession>A0ACC0MDM3</accession>
<comment type="caution">
    <text evidence="1">The sequence shown here is derived from an EMBL/GenBank/DDBJ whole genome shotgun (WGS) entry which is preliminary data.</text>
</comment>
<evidence type="ECO:0000313" key="1">
    <source>
        <dbReference type="EMBL" id="KAI8538408.1"/>
    </source>
</evidence>
<gene>
    <name evidence="1" type="ORF">RHMOL_Rhmol09G0100600</name>
</gene>